<keyword evidence="3 5" id="KW-1133">Transmembrane helix</keyword>
<evidence type="ECO:0000256" key="2">
    <source>
        <dbReference type="ARBA" id="ARBA00022692"/>
    </source>
</evidence>
<keyword evidence="2 5" id="KW-0812">Transmembrane</keyword>
<dbReference type="InterPro" id="IPR050579">
    <property type="entry name" value="PMP-22/EMP/MP20-like"/>
</dbReference>
<proteinExistence type="predicted"/>
<feature type="transmembrane region" description="Helical" evidence="5">
    <location>
        <begin position="150"/>
        <end position="171"/>
    </location>
</feature>
<feature type="transmembrane region" description="Helical" evidence="5">
    <location>
        <begin position="307"/>
        <end position="327"/>
    </location>
</feature>
<evidence type="ECO:0000256" key="3">
    <source>
        <dbReference type="ARBA" id="ARBA00022989"/>
    </source>
</evidence>
<evidence type="ECO:0000256" key="4">
    <source>
        <dbReference type="ARBA" id="ARBA00023136"/>
    </source>
</evidence>
<keyword evidence="4 5" id="KW-0472">Membrane</keyword>
<dbReference type="PANTHER" id="PTHR10671">
    <property type="entry name" value="EPITHELIAL MEMBRANE PROTEIN-RELATED"/>
    <property type="match status" value="1"/>
</dbReference>
<accession>A0A085N749</accession>
<reference evidence="6" key="1">
    <citation type="journal article" date="2014" name="Nat. Genet.">
        <title>Genome and transcriptome of the porcine whipworm Trichuris suis.</title>
        <authorList>
            <person name="Jex A.R."/>
            <person name="Nejsum P."/>
            <person name="Schwarz E.M."/>
            <person name="Hu L."/>
            <person name="Young N.D."/>
            <person name="Hall R.S."/>
            <person name="Korhonen P.K."/>
            <person name="Liao S."/>
            <person name="Thamsborg S."/>
            <person name="Xia J."/>
            <person name="Xu P."/>
            <person name="Wang S."/>
            <person name="Scheerlinck J.P."/>
            <person name="Hofmann A."/>
            <person name="Sternberg P.W."/>
            <person name="Wang J."/>
            <person name="Gasser R.B."/>
        </authorList>
    </citation>
    <scope>NUCLEOTIDE SEQUENCE [LARGE SCALE GENOMIC DNA]</scope>
    <source>
        <strain evidence="6">DCEP-RM93F</strain>
    </source>
</reference>
<dbReference type="EMBL" id="KL367541">
    <property type="protein sequence ID" value="KFD65295.1"/>
    <property type="molecule type" value="Genomic_DNA"/>
</dbReference>
<evidence type="ECO:0000256" key="5">
    <source>
        <dbReference type="SAM" id="Phobius"/>
    </source>
</evidence>
<feature type="transmembrane region" description="Helical" evidence="5">
    <location>
        <begin position="276"/>
        <end position="295"/>
    </location>
</feature>
<dbReference type="Pfam" id="PF00822">
    <property type="entry name" value="PMP22_Claudin"/>
    <property type="match status" value="1"/>
</dbReference>
<feature type="transmembrane region" description="Helical" evidence="5">
    <location>
        <begin position="87"/>
        <end position="106"/>
    </location>
</feature>
<evidence type="ECO:0000256" key="1">
    <source>
        <dbReference type="ARBA" id="ARBA00004141"/>
    </source>
</evidence>
<dbReference type="Gene3D" id="1.20.140.150">
    <property type="match status" value="2"/>
</dbReference>
<sequence length="391" mass="42115">MQFTGVQIISFLLLLAGTTLVITSIATSHWSYDSSGLGIGNVELLQNYRGLWEKCHRINVDLGSSGLGSSAYHCVNRFKAVFEPWEIAVLTLMCISALVSVISLVFSPCCCNRCGSCLTFWVLVAALCTVAGVGTYAYEVYSTEQKGHEIASITHATKVSFSIVGHVRVVLLDSGIFHTEKVKFVSTTKMQFTGVQIISFLLLLAGTTLVITSIATSHWSYDSSGLGIGNVELLQNYRGLWEKCHRINVDLGSSGLGSSAYHCVNRFKAVFEPWEIAVLTLMCISALVSVISLVFSPCCCNRCGSCLTFWVLVAALCTVAGVGTYAYEVYSTEQKGHEIASITHATVTFGWSYWIAVAGGCCQMLSAIGLGISRARHSSQDAGSTDGFLSS</sequence>
<feature type="transmembrane region" description="Helical" evidence="5">
    <location>
        <begin position="351"/>
        <end position="372"/>
    </location>
</feature>
<dbReference type="InterPro" id="IPR004031">
    <property type="entry name" value="PMP22/EMP/MP20/Claudin"/>
</dbReference>
<protein>
    <submittedName>
        <fullName evidence="6">Uncharacterized protein</fullName>
    </submittedName>
</protein>
<name>A0A085N749_9BILA</name>
<dbReference type="Proteomes" id="UP000030758">
    <property type="component" value="Unassembled WGS sequence"/>
</dbReference>
<evidence type="ECO:0000313" key="6">
    <source>
        <dbReference type="EMBL" id="KFD65295.1"/>
    </source>
</evidence>
<dbReference type="GO" id="GO:0005886">
    <property type="term" value="C:plasma membrane"/>
    <property type="evidence" value="ECO:0007669"/>
    <property type="project" value="TreeGrafter"/>
</dbReference>
<feature type="transmembrane region" description="Helical" evidence="5">
    <location>
        <begin position="192"/>
        <end position="215"/>
    </location>
</feature>
<dbReference type="PANTHER" id="PTHR10671:SF103">
    <property type="entry name" value="CLAUDIN-LIKE IN CAENORHABDITIS"/>
    <property type="match status" value="1"/>
</dbReference>
<dbReference type="AlphaFoldDB" id="A0A085N749"/>
<gene>
    <name evidence="6" type="ORF">M514_00608</name>
</gene>
<comment type="subcellular location">
    <subcellularLocation>
        <location evidence="1">Membrane</location>
        <topology evidence="1">Multi-pass membrane protein</topology>
    </subcellularLocation>
</comment>
<feature type="transmembrane region" description="Helical" evidence="5">
    <location>
        <begin position="118"/>
        <end position="138"/>
    </location>
</feature>
<organism evidence="6">
    <name type="scientific">Trichuris suis</name>
    <name type="common">pig whipworm</name>
    <dbReference type="NCBI Taxonomy" id="68888"/>
    <lineage>
        <taxon>Eukaryota</taxon>
        <taxon>Metazoa</taxon>
        <taxon>Ecdysozoa</taxon>
        <taxon>Nematoda</taxon>
        <taxon>Enoplea</taxon>
        <taxon>Dorylaimia</taxon>
        <taxon>Trichinellida</taxon>
        <taxon>Trichuridae</taxon>
        <taxon>Trichuris</taxon>
    </lineage>
</organism>